<name>A0ABV7KZK8_9PROT</name>
<keyword evidence="5 11" id="KW-0812">Transmembrane</keyword>
<feature type="compositionally biased region" description="Polar residues" evidence="10">
    <location>
        <begin position="282"/>
        <end position="333"/>
    </location>
</feature>
<evidence type="ECO:0000313" key="14">
    <source>
        <dbReference type="EMBL" id="MFC3227757.1"/>
    </source>
</evidence>
<dbReference type="PANTHER" id="PTHR30046">
    <property type="entry name" value="FLAGELLAR M-RING PROTEIN"/>
    <property type="match status" value="1"/>
</dbReference>
<accession>A0ABV7KZK8</accession>
<evidence type="ECO:0000256" key="5">
    <source>
        <dbReference type="ARBA" id="ARBA00022692"/>
    </source>
</evidence>
<evidence type="ECO:0000256" key="6">
    <source>
        <dbReference type="ARBA" id="ARBA00022989"/>
    </source>
</evidence>
<dbReference type="PRINTS" id="PR01009">
    <property type="entry name" value="FLGMRINGFLIF"/>
</dbReference>
<evidence type="ECO:0000256" key="1">
    <source>
        <dbReference type="ARBA" id="ARBA00004117"/>
    </source>
</evidence>
<sequence length="554" mass="59781">MENLLNTLRGLGVARIAMILGVTAGLIAFFAFLIMRVSQPAMGLLYSDLNITEAGAITSQLEAMNMPYELRGDGSQIYVPQDEVLRARMSLAQQGLPSGGSLGYELFDRTDNFGATSFVQNLNRTRALEGELARSIRTINGVSNARVHLVLPRRGVFENQTQEASASIILRLTRTLDREQVRAIQNLVAAAVPDLQTGRISIVDDKGELLASGSDDPTKAAAGSESIDARRNYEERLRASIEGLLERSVGIGNVRAEVNADMDFDRVTSNIEQYDPDGQVARSVQSVTENENSSQGNADNVSIANNIPQEEQTGGARNQQASQRSEETTNFEISRTVTTQIREAGQVRRLSVAVLVNQVPVTGTDGEVTFQPRPPEQLQQLEQLVRTAMGFDETRGDELQLVSLPFTVNEQLGPPPEEGLLLGMSRAELFRIGEIGILAILGLLAMLFVVRPIVNRIVRGAPSGGHALAAAGTAGRLTGPDVIAAQPRGDGGDLPQGADLAQLARPRSGIEEMIDIARIEGQVKASSLSKIGEIVERNPNEAVAIMRNWLYQGG</sequence>
<dbReference type="Pfam" id="PF01514">
    <property type="entry name" value="YscJ_FliF"/>
    <property type="match status" value="1"/>
</dbReference>
<evidence type="ECO:0000256" key="7">
    <source>
        <dbReference type="ARBA" id="ARBA00023136"/>
    </source>
</evidence>
<keyword evidence="14" id="KW-0966">Cell projection</keyword>
<feature type="region of interest" description="Disordered" evidence="10">
    <location>
        <begin position="273"/>
        <end position="333"/>
    </location>
</feature>
<keyword evidence="4" id="KW-1003">Cell membrane</keyword>
<evidence type="ECO:0000256" key="3">
    <source>
        <dbReference type="ARBA" id="ARBA00007971"/>
    </source>
</evidence>
<keyword evidence="6 11" id="KW-1133">Transmembrane helix</keyword>
<evidence type="ECO:0000313" key="15">
    <source>
        <dbReference type="Proteomes" id="UP001595528"/>
    </source>
</evidence>
<feature type="transmembrane region" description="Helical" evidence="11">
    <location>
        <begin position="12"/>
        <end position="35"/>
    </location>
</feature>
<dbReference type="PIRSF" id="PIRSF004862">
    <property type="entry name" value="FliF"/>
    <property type="match status" value="1"/>
</dbReference>
<comment type="function">
    <text evidence="9">The M ring may be actively involved in energy transduction.</text>
</comment>
<dbReference type="InterPro" id="IPR006182">
    <property type="entry name" value="FliF_N_dom"/>
</dbReference>
<keyword evidence="15" id="KW-1185">Reference proteome</keyword>
<keyword evidence="8 9" id="KW-0975">Bacterial flagellum</keyword>
<protein>
    <recommendedName>
        <fullName evidence="9">Flagellar M-ring protein</fullName>
    </recommendedName>
</protein>
<keyword evidence="14" id="KW-0969">Cilium</keyword>
<dbReference type="RefSeq" id="WP_379900201.1">
    <property type="nucleotide sequence ID" value="NZ_JBHRTR010000025.1"/>
</dbReference>
<organism evidence="14 15">
    <name type="scientific">Marinibaculum pumilum</name>
    <dbReference type="NCBI Taxonomy" id="1766165"/>
    <lineage>
        <taxon>Bacteria</taxon>
        <taxon>Pseudomonadati</taxon>
        <taxon>Pseudomonadota</taxon>
        <taxon>Alphaproteobacteria</taxon>
        <taxon>Rhodospirillales</taxon>
        <taxon>Rhodospirillaceae</taxon>
        <taxon>Marinibaculum</taxon>
    </lineage>
</organism>
<dbReference type="InterPro" id="IPR043427">
    <property type="entry name" value="YscJ/FliF"/>
</dbReference>
<dbReference type="Gene3D" id="3.30.300.30">
    <property type="match status" value="1"/>
</dbReference>
<dbReference type="InterPro" id="IPR013556">
    <property type="entry name" value="Flag_M-ring_C"/>
</dbReference>
<feature type="domain" description="Flagellar M-ring C-terminal" evidence="13">
    <location>
        <begin position="245"/>
        <end position="406"/>
    </location>
</feature>
<evidence type="ECO:0000256" key="11">
    <source>
        <dbReference type="SAM" id="Phobius"/>
    </source>
</evidence>
<dbReference type="Pfam" id="PF08345">
    <property type="entry name" value="YscJ_FliF_C"/>
    <property type="match status" value="1"/>
</dbReference>
<evidence type="ECO:0000256" key="2">
    <source>
        <dbReference type="ARBA" id="ARBA00004651"/>
    </source>
</evidence>
<keyword evidence="14" id="KW-0282">Flagellum</keyword>
<proteinExistence type="inferred from homology"/>
<dbReference type="PANTHER" id="PTHR30046:SF0">
    <property type="entry name" value="FLAGELLAR M-RING PROTEIN"/>
    <property type="match status" value="1"/>
</dbReference>
<evidence type="ECO:0000256" key="9">
    <source>
        <dbReference type="PIRNR" id="PIRNR004862"/>
    </source>
</evidence>
<evidence type="ECO:0000256" key="8">
    <source>
        <dbReference type="ARBA" id="ARBA00023143"/>
    </source>
</evidence>
<reference evidence="15" key="1">
    <citation type="journal article" date="2019" name="Int. J. Syst. Evol. Microbiol.">
        <title>The Global Catalogue of Microorganisms (GCM) 10K type strain sequencing project: providing services to taxonomists for standard genome sequencing and annotation.</title>
        <authorList>
            <consortium name="The Broad Institute Genomics Platform"/>
            <consortium name="The Broad Institute Genome Sequencing Center for Infectious Disease"/>
            <person name="Wu L."/>
            <person name="Ma J."/>
        </authorList>
    </citation>
    <scope>NUCLEOTIDE SEQUENCE [LARGE SCALE GENOMIC DNA]</scope>
    <source>
        <strain evidence="15">KCTC 42964</strain>
    </source>
</reference>
<dbReference type="InterPro" id="IPR000067">
    <property type="entry name" value="FlgMring_FliF"/>
</dbReference>
<evidence type="ECO:0000259" key="12">
    <source>
        <dbReference type="Pfam" id="PF01514"/>
    </source>
</evidence>
<gene>
    <name evidence="14" type="primary">fliF</name>
    <name evidence="14" type="ORF">ACFOGJ_10975</name>
</gene>
<comment type="similarity">
    <text evidence="3 9">Belongs to the FliF family.</text>
</comment>
<dbReference type="NCBIfam" id="TIGR00206">
    <property type="entry name" value="fliF"/>
    <property type="match status" value="1"/>
</dbReference>
<dbReference type="InterPro" id="IPR045851">
    <property type="entry name" value="AMP-bd_C_sf"/>
</dbReference>
<feature type="transmembrane region" description="Helical" evidence="11">
    <location>
        <begin position="429"/>
        <end position="450"/>
    </location>
</feature>
<comment type="subcellular location">
    <subcellularLocation>
        <location evidence="1 9">Bacterial flagellum basal body</location>
    </subcellularLocation>
    <subcellularLocation>
        <location evidence="2">Cell membrane</location>
        <topology evidence="2">Multi-pass membrane protein</topology>
    </subcellularLocation>
</comment>
<keyword evidence="7 11" id="KW-0472">Membrane</keyword>
<dbReference type="EMBL" id="JBHRTR010000025">
    <property type="protein sequence ID" value="MFC3227757.1"/>
    <property type="molecule type" value="Genomic_DNA"/>
</dbReference>
<comment type="caution">
    <text evidence="14">The sequence shown here is derived from an EMBL/GenBank/DDBJ whole genome shotgun (WGS) entry which is preliminary data.</text>
</comment>
<evidence type="ECO:0000259" key="13">
    <source>
        <dbReference type="Pfam" id="PF08345"/>
    </source>
</evidence>
<evidence type="ECO:0000256" key="10">
    <source>
        <dbReference type="SAM" id="MobiDB-lite"/>
    </source>
</evidence>
<evidence type="ECO:0000256" key="4">
    <source>
        <dbReference type="ARBA" id="ARBA00022475"/>
    </source>
</evidence>
<dbReference type="Proteomes" id="UP001595528">
    <property type="component" value="Unassembled WGS sequence"/>
</dbReference>
<feature type="domain" description="Flagellar M-ring N-terminal" evidence="12">
    <location>
        <begin position="38"/>
        <end position="211"/>
    </location>
</feature>